<dbReference type="EMBL" id="JACRYL010000012">
    <property type="protein sequence ID" value="MBC6111596.1"/>
    <property type="molecule type" value="Genomic_DNA"/>
</dbReference>
<evidence type="ECO:0000313" key="1">
    <source>
        <dbReference type="EMBL" id="MBC6111596.1"/>
    </source>
</evidence>
<gene>
    <name evidence="1" type="ORF">H7U22_14315</name>
</gene>
<reference evidence="1 2" key="1">
    <citation type="submission" date="2020-08" db="EMBL/GenBank/DDBJ databases">
        <authorList>
            <person name="Sun Q."/>
            <person name="Inoue M."/>
        </authorList>
    </citation>
    <scope>NUCLEOTIDE SEQUENCE [LARGE SCALE GENOMIC DNA]</scope>
    <source>
        <strain evidence="1 2">CCM 8938</strain>
    </source>
</reference>
<sequence>MAQNQDIAQMDSLRRLIIKNYKRLDTIFQDCELHYTMIKMEIDKNNKVTSITSLNAISDDFLNFFKPLEKIKFQKEKMAKKTVLFTYVYYPKRACAEDSGELYDEDNYHYFLSTFSSLLVKQIKLNPKTVYYEYISSNLPQYFERRNLRKKK</sequence>
<proteinExistence type="predicted"/>
<organism evidence="1 2">
    <name type="scientific">Pedobacter fastidiosus</name>
    <dbReference type="NCBI Taxonomy" id="2765361"/>
    <lineage>
        <taxon>Bacteria</taxon>
        <taxon>Pseudomonadati</taxon>
        <taxon>Bacteroidota</taxon>
        <taxon>Sphingobacteriia</taxon>
        <taxon>Sphingobacteriales</taxon>
        <taxon>Sphingobacteriaceae</taxon>
        <taxon>Pedobacter</taxon>
    </lineage>
</organism>
<protein>
    <submittedName>
        <fullName evidence="1">Uncharacterized protein</fullName>
    </submittedName>
</protein>
<dbReference type="Proteomes" id="UP000652755">
    <property type="component" value="Unassembled WGS sequence"/>
</dbReference>
<name>A0ABR7KU17_9SPHI</name>
<accession>A0ABR7KU17</accession>
<evidence type="ECO:0000313" key="2">
    <source>
        <dbReference type="Proteomes" id="UP000652755"/>
    </source>
</evidence>
<keyword evidence="2" id="KW-1185">Reference proteome</keyword>
<dbReference type="RefSeq" id="WP_187072044.1">
    <property type="nucleotide sequence ID" value="NZ_JACRYL010000012.1"/>
</dbReference>
<comment type="caution">
    <text evidence="1">The sequence shown here is derived from an EMBL/GenBank/DDBJ whole genome shotgun (WGS) entry which is preliminary data.</text>
</comment>